<dbReference type="OrthoDB" id="9790442at2"/>
<keyword evidence="11" id="KW-1185">Reference proteome</keyword>
<keyword evidence="2" id="KW-0902">Two-component regulatory system</keyword>
<dbReference type="CDD" id="cd00383">
    <property type="entry name" value="trans_reg_C"/>
    <property type="match status" value="1"/>
</dbReference>
<evidence type="ECO:0000256" key="5">
    <source>
        <dbReference type="ARBA" id="ARBA00023163"/>
    </source>
</evidence>
<comment type="caution">
    <text evidence="10">The sequence shown here is derived from an EMBL/GenBank/DDBJ whole genome shotgun (WGS) entry which is preliminary data.</text>
</comment>
<dbReference type="PANTHER" id="PTHR48111:SF73">
    <property type="entry name" value="ALKALINE PHOSPHATASE SYNTHESIS TRANSCRIPTIONAL REGULATORY PROTEIN PHOP"/>
    <property type="match status" value="1"/>
</dbReference>
<dbReference type="Proteomes" id="UP000264541">
    <property type="component" value="Unassembled WGS sequence"/>
</dbReference>
<dbReference type="GO" id="GO:0000156">
    <property type="term" value="F:phosphorelay response regulator activity"/>
    <property type="evidence" value="ECO:0007669"/>
    <property type="project" value="TreeGrafter"/>
</dbReference>
<dbReference type="Gene3D" id="1.10.10.10">
    <property type="entry name" value="Winged helix-like DNA-binding domain superfamily/Winged helix DNA-binding domain"/>
    <property type="match status" value="1"/>
</dbReference>
<dbReference type="GO" id="GO:0000976">
    <property type="term" value="F:transcription cis-regulatory region binding"/>
    <property type="evidence" value="ECO:0007669"/>
    <property type="project" value="TreeGrafter"/>
</dbReference>
<dbReference type="Pfam" id="PF00072">
    <property type="entry name" value="Response_reg"/>
    <property type="match status" value="1"/>
</dbReference>
<evidence type="ECO:0000256" key="2">
    <source>
        <dbReference type="ARBA" id="ARBA00023012"/>
    </source>
</evidence>
<dbReference type="InterPro" id="IPR039420">
    <property type="entry name" value="WalR-like"/>
</dbReference>
<evidence type="ECO:0000313" key="11">
    <source>
        <dbReference type="Proteomes" id="UP000264541"/>
    </source>
</evidence>
<evidence type="ECO:0000313" key="10">
    <source>
        <dbReference type="EMBL" id="RFU67490.1"/>
    </source>
</evidence>
<proteinExistence type="predicted"/>
<feature type="modified residue" description="4-aspartylphosphate" evidence="6">
    <location>
        <position position="52"/>
    </location>
</feature>
<dbReference type="CDD" id="cd17574">
    <property type="entry name" value="REC_OmpR"/>
    <property type="match status" value="1"/>
</dbReference>
<feature type="DNA-binding region" description="OmpR/PhoB-type" evidence="7">
    <location>
        <begin position="124"/>
        <end position="224"/>
    </location>
</feature>
<feature type="domain" description="Response regulatory" evidence="8">
    <location>
        <begin position="3"/>
        <end position="116"/>
    </location>
</feature>
<dbReference type="GO" id="GO:0032993">
    <property type="term" value="C:protein-DNA complex"/>
    <property type="evidence" value="ECO:0007669"/>
    <property type="project" value="TreeGrafter"/>
</dbReference>
<dbReference type="SMART" id="SM00862">
    <property type="entry name" value="Trans_reg_C"/>
    <property type="match status" value="1"/>
</dbReference>
<dbReference type="PROSITE" id="PS50110">
    <property type="entry name" value="RESPONSE_REGULATORY"/>
    <property type="match status" value="1"/>
</dbReference>
<evidence type="ECO:0000256" key="7">
    <source>
        <dbReference type="PROSITE-ProRule" id="PRU01091"/>
    </source>
</evidence>
<dbReference type="Pfam" id="PF00486">
    <property type="entry name" value="Trans_reg_C"/>
    <property type="match status" value="1"/>
</dbReference>
<evidence type="ECO:0000256" key="6">
    <source>
        <dbReference type="PROSITE-ProRule" id="PRU00169"/>
    </source>
</evidence>
<keyword evidence="3" id="KW-0805">Transcription regulation</keyword>
<dbReference type="EMBL" id="QVTE01000043">
    <property type="protein sequence ID" value="RFU67490.1"/>
    <property type="molecule type" value="Genomic_DNA"/>
</dbReference>
<evidence type="ECO:0000259" key="9">
    <source>
        <dbReference type="PROSITE" id="PS51755"/>
    </source>
</evidence>
<dbReference type="InterPro" id="IPR001867">
    <property type="entry name" value="OmpR/PhoB-type_DNA-bd"/>
</dbReference>
<keyword evidence="1 6" id="KW-0597">Phosphoprotein</keyword>
<keyword evidence="5" id="KW-0804">Transcription</keyword>
<dbReference type="InterPro" id="IPR011006">
    <property type="entry name" value="CheY-like_superfamily"/>
</dbReference>
<dbReference type="SMART" id="SM00448">
    <property type="entry name" value="REC"/>
    <property type="match status" value="1"/>
</dbReference>
<protein>
    <submittedName>
        <fullName evidence="10">DNA-binding response regulator</fullName>
    </submittedName>
</protein>
<dbReference type="RefSeq" id="WP_117327485.1">
    <property type="nucleotide sequence ID" value="NZ_QVTE01000043.1"/>
</dbReference>
<dbReference type="PANTHER" id="PTHR48111">
    <property type="entry name" value="REGULATOR OF RPOS"/>
    <property type="match status" value="1"/>
</dbReference>
<dbReference type="FunFam" id="3.40.50.2300:FF:000001">
    <property type="entry name" value="DNA-binding response regulator PhoB"/>
    <property type="match status" value="1"/>
</dbReference>
<dbReference type="PROSITE" id="PS51755">
    <property type="entry name" value="OMPR_PHOB"/>
    <property type="match status" value="1"/>
</dbReference>
<feature type="domain" description="OmpR/PhoB-type" evidence="9">
    <location>
        <begin position="124"/>
        <end position="224"/>
    </location>
</feature>
<evidence type="ECO:0000256" key="1">
    <source>
        <dbReference type="ARBA" id="ARBA00022553"/>
    </source>
</evidence>
<dbReference type="SUPFAM" id="SSF52172">
    <property type="entry name" value="CheY-like"/>
    <property type="match status" value="1"/>
</dbReference>
<dbReference type="GO" id="GO:0006355">
    <property type="term" value="P:regulation of DNA-templated transcription"/>
    <property type="evidence" value="ECO:0007669"/>
    <property type="project" value="InterPro"/>
</dbReference>
<evidence type="ECO:0000259" key="8">
    <source>
        <dbReference type="PROSITE" id="PS50110"/>
    </source>
</evidence>
<name>A0A372LLI9_9BACI</name>
<gene>
    <name evidence="10" type="ORF">D0469_14665</name>
</gene>
<organism evidence="10 11">
    <name type="scientific">Peribacillus saganii</name>
    <dbReference type="NCBI Taxonomy" id="2303992"/>
    <lineage>
        <taxon>Bacteria</taxon>
        <taxon>Bacillati</taxon>
        <taxon>Bacillota</taxon>
        <taxon>Bacilli</taxon>
        <taxon>Bacillales</taxon>
        <taxon>Bacillaceae</taxon>
        <taxon>Peribacillus</taxon>
    </lineage>
</organism>
<evidence type="ECO:0000256" key="3">
    <source>
        <dbReference type="ARBA" id="ARBA00023015"/>
    </source>
</evidence>
<reference evidence="10 11" key="1">
    <citation type="submission" date="2018-08" db="EMBL/GenBank/DDBJ databases">
        <title>Bacillus chawlae sp. nov., Bacillus glennii sp. nov., and Bacillus saganii sp. nov. Isolated from the Vehicle Assembly Building at Kennedy Space Center where the Viking Spacecraft were Assembled.</title>
        <authorList>
            <person name="Seuylemezian A."/>
            <person name="Vaishampayan P."/>
        </authorList>
    </citation>
    <scope>NUCLEOTIDE SEQUENCE [LARGE SCALE GENOMIC DNA]</scope>
    <source>
        <strain evidence="10 11">V47-23a</strain>
    </source>
</reference>
<dbReference type="Gene3D" id="3.40.50.2300">
    <property type="match status" value="1"/>
</dbReference>
<dbReference type="Gene3D" id="6.10.250.690">
    <property type="match status" value="1"/>
</dbReference>
<dbReference type="InterPro" id="IPR001789">
    <property type="entry name" value="Sig_transdc_resp-reg_receiver"/>
</dbReference>
<accession>A0A372LLI9</accession>
<dbReference type="AlphaFoldDB" id="A0A372LLI9"/>
<dbReference type="InterPro" id="IPR036388">
    <property type="entry name" value="WH-like_DNA-bd_sf"/>
</dbReference>
<keyword evidence="4 7" id="KW-0238">DNA-binding</keyword>
<sequence>MKKVLLVDDEIRMLDLLELYLAPHGFSCIKKNSGSDALSFLRKEEADLVILDVMMPEMDGWETCEKIRQFSSVPIIMLTARSADEEMVKGLKKGADDYVTKPFNEEVLLARMEALLRRTNNIPKNNLSFKGLSLDESAFEAFYKDEPITFTPKEFSILGLFLQSPNKVYSREFLLSTLWSFSTETEDRTIDSHIRNIREKLRHVGFPVDRHLKTVWGVGYKWSSEESS</sequence>
<dbReference type="GO" id="GO:0005829">
    <property type="term" value="C:cytosol"/>
    <property type="evidence" value="ECO:0007669"/>
    <property type="project" value="TreeGrafter"/>
</dbReference>
<evidence type="ECO:0000256" key="4">
    <source>
        <dbReference type="ARBA" id="ARBA00023125"/>
    </source>
</evidence>